<comment type="caution">
    <text evidence="6">The sequence shown here is derived from an EMBL/GenBank/DDBJ whole genome shotgun (WGS) entry which is preliminary data.</text>
</comment>
<dbReference type="InterPro" id="IPR052023">
    <property type="entry name" value="Histidine_kinase_KdpD"/>
</dbReference>
<accession>A0A6I4M3Y0</accession>
<dbReference type="PANTHER" id="PTHR45569:SF1">
    <property type="entry name" value="SENSOR PROTEIN KDPD"/>
    <property type="match status" value="1"/>
</dbReference>
<evidence type="ECO:0000313" key="6">
    <source>
        <dbReference type="EMBL" id="MVZ99749.1"/>
    </source>
</evidence>
<dbReference type="EMBL" id="WBMS02000003">
    <property type="protein sequence ID" value="MVZ99749.1"/>
    <property type="molecule type" value="Genomic_DNA"/>
</dbReference>
<dbReference type="InterPro" id="IPR005467">
    <property type="entry name" value="His_kinase_dom"/>
</dbReference>
<dbReference type="PRINTS" id="PR00344">
    <property type="entry name" value="BCTRLSENSOR"/>
</dbReference>
<evidence type="ECO:0000256" key="3">
    <source>
        <dbReference type="ARBA" id="ARBA00022777"/>
    </source>
</evidence>
<keyword evidence="3" id="KW-0418">Kinase</keyword>
<evidence type="ECO:0000259" key="5">
    <source>
        <dbReference type="PROSITE" id="PS50109"/>
    </source>
</evidence>
<keyword evidence="4" id="KW-0902">Two-component regulatory system</keyword>
<dbReference type="PROSITE" id="PS50109">
    <property type="entry name" value="HIS_KIN"/>
    <property type="match status" value="1"/>
</dbReference>
<keyword evidence="3" id="KW-0808">Transferase</keyword>
<dbReference type="PANTHER" id="PTHR45569">
    <property type="entry name" value="SENSOR PROTEIN KDPD"/>
    <property type="match status" value="1"/>
</dbReference>
<evidence type="ECO:0000256" key="4">
    <source>
        <dbReference type="ARBA" id="ARBA00023012"/>
    </source>
</evidence>
<evidence type="ECO:0000313" key="7">
    <source>
        <dbReference type="Proteomes" id="UP000462055"/>
    </source>
</evidence>
<feature type="domain" description="Histidine kinase" evidence="5">
    <location>
        <begin position="29"/>
        <end position="156"/>
    </location>
</feature>
<dbReference type="AlphaFoldDB" id="A0A6I4M3Y0"/>
<comment type="catalytic activity">
    <reaction evidence="1">
        <text>ATP + protein L-histidine = ADP + protein N-phospho-L-histidine.</text>
        <dbReference type="EC" id="2.7.13.3"/>
    </reaction>
</comment>
<dbReference type="Gene3D" id="3.30.565.10">
    <property type="entry name" value="Histidine kinase-like ATPase, C-terminal domain"/>
    <property type="match status" value="1"/>
</dbReference>
<dbReference type="SMART" id="SM00387">
    <property type="entry name" value="HATPase_c"/>
    <property type="match status" value="1"/>
</dbReference>
<evidence type="ECO:0000256" key="1">
    <source>
        <dbReference type="ARBA" id="ARBA00000085"/>
    </source>
</evidence>
<name>A0A6I4M3Y0_9ACTN</name>
<organism evidence="6 7">
    <name type="scientific">Actinomadura physcomitrii</name>
    <dbReference type="NCBI Taxonomy" id="2650748"/>
    <lineage>
        <taxon>Bacteria</taxon>
        <taxon>Bacillati</taxon>
        <taxon>Actinomycetota</taxon>
        <taxon>Actinomycetes</taxon>
        <taxon>Streptosporangiales</taxon>
        <taxon>Thermomonosporaceae</taxon>
        <taxon>Actinomadura</taxon>
    </lineage>
</organism>
<keyword evidence="7" id="KW-1185">Reference proteome</keyword>
<gene>
    <name evidence="6" type="ORF">F8568_005030</name>
</gene>
<dbReference type="GO" id="GO:0005886">
    <property type="term" value="C:plasma membrane"/>
    <property type="evidence" value="ECO:0007669"/>
    <property type="project" value="TreeGrafter"/>
</dbReference>
<dbReference type="EC" id="2.7.13.3" evidence="2"/>
<dbReference type="SUPFAM" id="SSF55874">
    <property type="entry name" value="ATPase domain of HSP90 chaperone/DNA topoisomerase II/histidine kinase"/>
    <property type="match status" value="1"/>
</dbReference>
<sequence length="164" mass="17195">MRWDHHEDAEGRRLDEIVPFALAAVPEARVEVDVPETLPPVLVDPGLLERALANVLENAVRHGGGPVRVVAGGPCEAIEEGRVEIQVVDDGPGVPDRDKDRIFGSFQRLGDAPKGAGVGPGLAVARGFTEAMGGTRTARDTPGGGLTMVFAPPIAQDAPAVQDR</sequence>
<dbReference type="InterPro" id="IPR003594">
    <property type="entry name" value="HATPase_dom"/>
</dbReference>
<reference evidence="6" key="1">
    <citation type="submission" date="2019-12" db="EMBL/GenBank/DDBJ databases">
        <title>Actinomadura physcomitrii sp. nov., a novel actinomycete isolated from moss [Physcomitrium sphaericum (Ludw) Fuernr].</title>
        <authorList>
            <person name="Zhuang X."/>
        </authorList>
    </citation>
    <scope>NUCLEOTIDE SEQUENCE [LARGE SCALE GENOMIC DNA]</scope>
    <source>
        <strain evidence="6">LD22</strain>
    </source>
</reference>
<dbReference type="InterPro" id="IPR004358">
    <property type="entry name" value="Sig_transdc_His_kin-like_C"/>
</dbReference>
<proteinExistence type="predicted"/>
<dbReference type="Pfam" id="PF02518">
    <property type="entry name" value="HATPase_c"/>
    <property type="match status" value="1"/>
</dbReference>
<protein>
    <recommendedName>
        <fullName evidence="2">histidine kinase</fullName>
        <ecNumber evidence="2">2.7.13.3</ecNumber>
    </recommendedName>
</protein>
<dbReference type="Proteomes" id="UP000462055">
    <property type="component" value="Unassembled WGS sequence"/>
</dbReference>
<evidence type="ECO:0000256" key="2">
    <source>
        <dbReference type="ARBA" id="ARBA00012438"/>
    </source>
</evidence>
<dbReference type="InterPro" id="IPR036890">
    <property type="entry name" value="HATPase_C_sf"/>
</dbReference>
<dbReference type="GO" id="GO:0000155">
    <property type="term" value="F:phosphorelay sensor kinase activity"/>
    <property type="evidence" value="ECO:0007669"/>
    <property type="project" value="TreeGrafter"/>
</dbReference>